<keyword evidence="3" id="KW-1185">Reference proteome</keyword>
<comment type="caution">
    <text evidence="2">The sequence shown here is derived from an EMBL/GenBank/DDBJ whole genome shotgun (WGS) entry which is preliminary data.</text>
</comment>
<gene>
    <name evidence="2" type="ORF">F8144_13650</name>
</gene>
<protein>
    <submittedName>
        <fullName evidence="2">Uncharacterized protein</fullName>
    </submittedName>
</protein>
<organism evidence="2 3">
    <name type="scientific">Streptomyces triticiradicis</name>
    <dbReference type="NCBI Taxonomy" id="2651189"/>
    <lineage>
        <taxon>Bacteria</taxon>
        <taxon>Bacillati</taxon>
        <taxon>Actinomycetota</taxon>
        <taxon>Actinomycetes</taxon>
        <taxon>Kitasatosporales</taxon>
        <taxon>Streptomycetaceae</taxon>
        <taxon>Streptomyces</taxon>
    </lineage>
</organism>
<feature type="region of interest" description="Disordered" evidence="1">
    <location>
        <begin position="56"/>
        <end position="89"/>
    </location>
</feature>
<dbReference type="EMBL" id="WBKG01000009">
    <property type="protein sequence ID" value="KAB1988255.1"/>
    <property type="molecule type" value="Genomic_DNA"/>
</dbReference>
<dbReference type="RefSeq" id="WP_151469569.1">
    <property type="nucleotide sequence ID" value="NZ_WBKG01000009.1"/>
</dbReference>
<accession>A0A7J5DHW5</accession>
<evidence type="ECO:0000313" key="2">
    <source>
        <dbReference type="EMBL" id="KAB1988255.1"/>
    </source>
</evidence>
<reference evidence="2 3" key="1">
    <citation type="submission" date="2019-09" db="EMBL/GenBank/DDBJ databases">
        <title>Isolation and identification of active actinomycetes.</title>
        <authorList>
            <person name="Yu Z."/>
            <person name="Han C."/>
            <person name="Yu B."/>
        </authorList>
    </citation>
    <scope>NUCLEOTIDE SEQUENCE [LARGE SCALE GENOMIC DNA]</scope>
    <source>
        <strain evidence="2 3">NEAU-H2</strain>
    </source>
</reference>
<proteinExistence type="predicted"/>
<evidence type="ECO:0000256" key="1">
    <source>
        <dbReference type="SAM" id="MobiDB-lite"/>
    </source>
</evidence>
<evidence type="ECO:0000313" key="3">
    <source>
        <dbReference type="Proteomes" id="UP000442990"/>
    </source>
</evidence>
<dbReference type="Proteomes" id="UP000442990">
    <property type="component" value="Unassembled WGS sequence"/>
</dbReference>
<name>A0A7J5DHW5_9ACTN</name>
<sequence>MSDTPVVERVDTAVFTVPTDAPEADGTLTRDSTTLVLAEVYCGPVTGLGYTCAPAAPAGPDGPVNRLRAPARPRSPSATTPATRQGVDT</sequence>
<dbReference type="AlphaFoldDB" id="A0A7J5DHW5"/>